<dbReference type="OrthoDB" id="10522520at2759"/>
<name>A0A811JVR8_9BILA</name>
<proteinExistence type="predicted"/>
<dbReference type="EMBL" id="CAJFDH010000001">
    <property type="protein sequence ID" value="CAD5207356.1"/>
    <property type="molecule type" value="Genomic_DNA"/>
</dbReference>
<evidence type="ECO:0000256" key="1">
    <source>
        <dbReference type="SAM" id="MobiDB-lite"/>
    </source>
</evidence>
<evidence type="ECO:0000313" key="4">
    <source>
        <dbReference type="EMBL" id="CAD5207356.1"/>
    </source>
</evidence>
<gene>
    <name evidence="4" type="ORF">BOKJ2_LOCUS2040</name>
</gene>
<evidence type="ECO:0000313" key="5">
    <source>
        <dbReference type="Proteomes" id="UP000614601"/>
    </source>
</evidence>
<feature type="signal peptide" evidence="3">
    <location>
        <begin position="1"/>
        <end position="21"/>
    </location>
</feature>
<keyword evidence="3" id="KW-0732">Signal</keyword>
<feature type="chain" id="PRO_5035594527" description="ZP domain-containing protein" evidence="3">
    <location>
        <begin position="22"/>
        <end position="333"/>
    </location>
</feature>
<keyword evidence="5" id="KW-1185">Reference proteome</keyword>
<dbReference type="EMBL" id="CAJFCW020000001">
    <property type="protein sequence ID" value="CAG9085310.1"/>
    <property type="molecule type" value="Genomic_DNA"/>
</dbReference>
<evidence type="ECO:0008006" key="6">
    <source>
        <dbReference type="Google" id="ProtNLM"/>
    </source>
</evidence>
<feature type="transmembrane region" description="Helical" evidence="2">
    <location>
        <begin position="232"/>
        <end position="255"/>
    </location>
</feature>
<evidence type="ECO:0000256" key="3">
    <source>
        <dbReference type="SAM" id="SignalP"/>
    </source>
</evidence>
<keyword evidence="2" id="KW-0472">Membrane</keyword>
<feature type="region of interest" description="Disordered" evidence="1">
    <location>
        <begin position="282"/>
        <end position="333"/>
    </location>
</feature>
<accession>A0A811JVR8</accession>
<protein>
    <recommendedName>
        <fullName evidence="6">ZP domain-containing protein</fullName>
    </recommendedName>
</protein>
<keyword evidence="2" id="KW-1133">Transmembrane helix</keyword>
<organism evidence="4 5">
    <name type="scientific">Bursaphelenchus okinawaensis</name>
    <dbReference type="NCBI Taxonomy" id="465554"/>
    <lineage>
        <taxon>Eukaryota</taxon>
        <taxon>Metazoa</taxon>
        <taxon>Ecdysozoa</taxon>
        <taxon>Nematoda</taxon>
        <taxon>Chromadorea</taxon>
        <taxon>Rhabditida</taxon>
        <taxon>Tylenchina</taxon>
        <taxon>Tylenchomorpha</taxon>
        <taxon>Aphelenchoidea</taxon>
        <taxon>Aphelenchoididae</taxon>
        <taxon>Bursaphelenchus</taxon>
    </lineage>
</organism>
<evidence type="ECO:0000256" key="2">
    <source>
        <dbReference type="SAM" id="Phobius"/>
    </source>
</evidence>
<keyword evidence="2" id="KW-0812">Transmembrane</keyword>
<dbReference type="Proteomes" id="UP000783686">
    <property type="component" value="Unassembled WGS sequence"/>
</dbReference>
<dbReference type="Proteomes" id="UP000614601">
    <property type="component" value="Unassembled WGS sequence"/>
</dbReference>
<reference evidence="4" key="1">
    <citation type="submission" date="2020-09" db="EMBL/GenBank/DDBJ databases">
        <authorList>
            <person name="Kikuchi T."/>
        </authorList>
    </citation>
    <scope>NUCLEOTIDE SEQUENCE</scope>
    <source>
        <strain evidence="4">SH1</strain>
    </source>
</reference>
<dbReference type="AlphaFoldDB" id="A0A811JVR8"/>
<sequence>MMTKSFFITTIICYVFTLTYGQESNPAPPVLPSTGASQTNVAVAPVNANSNAEAPAIANNVPVTAGNEDCAPKDINVNPININAKCSETTLKLKFKAIDNFYSTVDIDTSAECKGDVSFKLLLDDCVVYEIAKTDIPGGEVLVINKDVSNVITGHVASFELKNTTLKVDGNSKKFDQESKCSTSAALSDDGLAVLKMINSKKGCNVKVLLDPDAHLHVVDQSVQAASLNSTLLIVALVMSIVTIAMLFIFIILWYTDRLPGIPSRPPSPSIHCTYFTRDVFSQPTKPNVRPEPKTESIGQHSIESEADIFDPPRRPRRSIISLYSNPGERRIE</sequence>
<comment type="caution">
    <text evidence="4">The sequence shown here is derived from an EMBL/GenBank/DDBJ whole genome shotgun (WGS) entry which is preliminary data.</text>
</comment>